<sequence length="346" mass="37045">MIEIDGSQGEGGGQILRSSLALAAVTKQPIRIVNIRAGRRKPGLMRQHLTSVRAVGAVCDAVIEGDAIGSQLITFEPNETRGGNFDFKVGTAGSAVLVAQTVLPALMLADHPSSVTFEGGTHNPAAPPLDFFRDSFLPQLAKMGVASEVEIEAYGFYPAGGGKFQLNITPCRTLNGLTLIECDPKASPRVTAIVSAIPKSVGQRECDTIRRKTNWAADCFHVHEVSQPRGPGNVVMIQWAAPSVTETFTGFGKVGVKAEHIARGVLRQTRAHLARDVPVGEHLADQLMLPLGLAAMQGRCSEFRSGPLSRHSKTHLDVLELFLDIKVDVQEDDESGSVTVRFGPRG</sequence>
<dbReference type="Pfam" id="PF05189">
    <property type="entry name" value="RTC_insert"/>
    <property type="match status" value="1"/>
</dbReference>
<dbReference type="Gene3D" id="3.30.360.20">
    <property type="entry name" value="RNA 3'-terminal phosphate cyclase, insert domain"/>
    <property type="match status" value="1"/>
</dbReference>
<dbReference type="InterPro" id="IPR013792">
    <property type="entry name" value="RNA3'P_cycl/enolpyr_Trfase_a/b"/>
</dbReference>
<dbReference type="Proteomes" id="UP000316304">
    <property type="component" value="Unassembled WGS sequence"/>
</dbReference>
<evidence type="ECO:0000313" key="10">
    <source>
        <dbReference type="Proteomes" id="UP000316304"/>
    </source>
</evidence>
<dbReference type="Pfam" id="PF01137">
    <property type="entry name" value="RTC"/>
    <property type="match status" value="1"/>
</dbReference>
<dbReference type="GO" id="GO:0005737">
    <property type="term" value="C:cytoplasm"/>
    <property type="evidence" value="ECO:0007669"/>
    <property type="project" value="UniProtKB-SubCell"/>
</dbReference>
<feature type="active site" description="Tele-AMP-histidine intermediate" evidence="5">
    <location>
        <position position="311"/>
    </location>
</feature>
<name>A0A5C6CMK3_9BACT</name>
<evidence type="ECO:0000256" key="5">
    <source>
        <dbReference type="HAMAP-Rule" id="MF_00200"/>
    </source>
</evidence>
<evidence type="ECO:0000256" key="3">
    <source>
        <dbReference type="ARBA" id="ARBA00022741"/>
    </source>
</evidence>
<dbReference type="InterPro" id="IPR023797">
    <property type="entry name" value="RNA3'_phos_cyclase_dom"/>
</dbReference>
<evidence type="ECO:0000259" key="7">
    <source>
        <dbReference type="Pfam" id="PF01137"/>
    </source>
</evidence>
<dbReference type="PANTHER" id="PTHR11096">
    <property type="entry name" value="RNA 3' TERMINAL PHOSPHATE CYCLASE"/>
    <property type="match status" value="1"/>
</dbReference>
<dbReference type="SUPFAM" id="SSF52913">
    <property type="entry name" value="RNA 3'-terminal phosphate cyclase, RPTC, insert domain"/>
    <property type="match status" value="1"/>
</dbReference>
<evidence type="ECO:0000256" key="2">
    <source>
        <dbReference type="ARBA" id="ARBA00022598"/>
    </source>
</evidence>
<keyword evidence="5" id="KW-0067">ATP-binding</keyword>
<dbReference type="RefSeq" id="WP_146594286.1">
    <property type="nucleotide sequence ID" value="NZ_SJPT01000003.1"/>
</dbReference>
<dbReference type="InterPro" id="IPR013791">
    <property type="entry name" value="RNA3'-term_phos_cycl_insert"/>
</dbReference>
<proteinExistence type="inferred from homology"/>
<comment type="similarity">
    <text evidence="1 5">Belongs to the RNA 3'-terminal cyclase family. Type 1 subfamily.</text>
</comment>
<comment type="subcellular location">
    <subcellularLocation>
        <location evidence="5">Cytoplasm</location>
    </subcellularLocation>
</comment>
<dbReference type="InterPro" id="IPR017770">
    <property type="entry name" value="RNA3'_term_phos_cyc_type_1"/>
</dbReference>
<dbReference type="InterPro" id="IPR036553">
    <property type="entry name" value="RPTC_insert"/>
</dbReference>
<dbReference type="GO" id="GO:0006396">
    <property type="term" value="P:RNA processing"/>
    <property type="evidence" value="ECO:0007669"/>
    <property type="project" value="UniProtKB-UniRule"/>
</dbReference>
<dbReference type="GO" id="GO:0005524">
    <property type="term" value="F:ATP binding"/>
    <property type="evidence" value="ECO:0007669"/>
    <property type="project" value="UniProtKB-KW"/>
</dbReference>
<feature type="domain" description="RNA 3'-terminal phosphate cyclase insert" evidence="8">
    <location>
        <begin position="189"/>
        <end position="269"/>
    </location>
</feature>
<dbReference type="SUPFAM" id="SSF55205">
    <property type="entry name" value="EPT/RTPC-like"/>
    <property type="match status" value="1"/>
</dbReference>
<feature type="binding site" evidence="5">
    <location>
        <position position="100"/>
    </location>
    <ligand>
        <name>ATP</name>
        <dbReference type="ChEBI" id="CHEBI:30616"/>
    </ligand>
</feature>
<keyword evidence="10" id="KW-1185">Reference proteome</keyword>
<dbReference type="PIRSF" id="PIRSF005378">
    <property type="entry name" value="RNA3'_term_phos_cycl_euk"/>
    <property type="match status" value="1"/>
</dbReference>
<dbReference type="NCBIfam" id="TIGR03399">
    <property type="entry name" value="RNA_3prim_cycl"/>
    <property type="match status" value="1"/>
</dbReference>
<dbReference type="EC" id="6.5.1.4" evidence="5 6"/>
<dbReference type="GO" id="GO:0003963">
    <property type="term" value="F:RNA-3'-phosphate cyclase activity"/>
    <property type="evidence" value="ECO:0007669"/>
    <property type="project" value="UniProtKB-UniRule"/>
</dbReference>
<comment type="function">
    <text evidence="5">Catalyzes the conversion of 3'-phosphate to a 2',3'-cyclic phosphodiester at the end of RNA. The mechanism of action of the enzyme occurs in 3 steps: (A) adenylation of the enzyme by ATP; (B) transfer of adenylate to an RNA-N3'P to produce RNA-N3'PP5'A; (C) and attack of the adjacent 2'-hydroxyl on the 3'-phosphorus in the diester linkage to produce the cyclic end product. The biological role of this enzyme is unknown but it is likely to function in some aspects of cellular RNA processing.</text>
</comment>
<feature type="domain" description="RNA 3'-terminal phosphate cyclase" evidence="7">
    <location>
        <begin position="9"/>
        <end position="329"/>
    </location>
</feature>
<dbReference type="Gene3D" id="3.65.10.20">
    <property type="entry name" value="RNA 3'-terminal phosphate cyclase domain"/>
    <property type="match status" value="1"/>
</dbReference>
<keyword evidence="3 5" id="KW-0547">Nucleotide-binding</keyword>
<dbReference type="OrthoDB" id="9789235at2"/>
<dbReference type="EMBL" id="SJPT01000003">
    <property type="protein sequence ID" value="TWU24019.1"/>
    <property type="molecule type" value="Genomic_DNA"/>
</dbReference>
<gene>
    <name evidence="5 9" type="primary">rtcA</name>
    <name evidence="9" type="ORF">Pla52o_19420</name>
</gene>
<reference evidence="9 10" key="1">
    <citation type="submission" date="2019-02" db="EMBL/GenBank/DDBJ databases">
        <title>Deep-cultivation of Planctomycetes and their phenomic and genomic characterization uncovers novel biology.</title>
        <authorList>
            <person name="Wiegand S."/>
            <person name="Jogler M."/>
            <person name="Boedeker C."/>
            <person name="Pinto D."/>
            <person name="Vollmers J."/>
            <person name="Rivas-Marin E."/>
            <person name="Kohn T."/>
            <person name="Peeters S.H."/>
            <person name="Heuer A."/>
            <person name="Rast P."/>
            <person name="Oberbeckmann S."/>
            <person name="Bunk B."/>
            <person name="Jeske O."/>
            <person name="Meyerdierks A."/>
            <person name="Storesund J.E."/>
            <person name="Kallscheuer N."/>
            <person name="Luecker S."/>
            <person name="Lage O.M."/>
            <person name="Pohl T."/>
            <person name="Merkel B.J."/>
            <person name="Hornburger P."/>
            <person name="Mueller R.-W."/>
            <person name="Bruemmer F."/>
            <person name="Labrenz M."/>
            <person name="Spormann A.M."/>
            <person name="Op Den Camp H."/>
            <person name="Overmann J."/>
            <person name="Amann R."/>
            <person name="Jetten M.S.M."/>
            <person name="Mascher T."/>
            <person name="Medema M.H."/>
            <person name="Devos D.P."/>
            <person name="Kaster A.-K."/>
            <person name="Ovreas L."/>
            <person name="Rohde M."/>
            <person name="Galperin M.Y."/>
            <person name="Jogler C."/>
        </authorList>
    </citation>
    <scope>NUCLEOTIDE SEQUENCE [LARGE SCALE GENOMIC DNA]</scope>
    <source>
        <strain evidence="9 10">Pla52o</strain>
    </source>
</reference>
<evidence type="ECO:0000256" key="6">
    <source>
        <dbReference type="NCBIfam" id="TIGR03399"/>
    </source>
</evidence>
<comment type="caution">
    <text evidence="9">The sequence shown here is derived from an EMBL/GenBank/DDBJ whole genome shotgun (WGS) entry which is preliminary data.</text>
</comment>
<dbReference type="InterPro" id="IPR000228">
    <property type="entry name" value="RNA3'_term_phos_cyc"/>
</dbReference>
<keyword evidence="2 5" id="KW-0436">Ligase</keyword>
<accession>A0A5C6CMK3</accession>
<dbReference type="AlphaFoldDB" id="A0A5C6CMK3"/>
<evidence type="ECO:0000259" key="8">
    <source>
        <dbReference type="Pfam" id="PF05189"/>
    </source>
</evidence>
<evidence type="ECO:0000256" key="1">
    <source>
        <dbReference type="ARBA" id="ARBA00009206"/>
    </source>
</evidence>
<dbReference type="HAMAP" id="MF_00200">
    <property type="entry name" value="RTC"/>
    <property type="match status" value="1"/>
</dbReference>
<organism evidence="9 10">
    <name type="scientific">Novipirellula galeiformis</name>
    <dbReference type="NCBI Taxonomy" id="2528004"/>
    <lineage>
        <taxon>Bacteria</taxon>
        <taxon>Pseudomonadati</taxon>
        <taxon>Planctomycetota</taxon>
        <taxon>Planctomycetia</taxon>
        <taxon>Pirellulales</taxon>
        <taxon>Pirellulaceae</taxon>
        <taxon>Novipirellula</taxon>
    </lineage>
</organism>
<keyword evidence="5" id="KW-0963">Cytoplasm</keyword>
<dbReference type="InterPro" id="IPR037136">
    <property type="entry name" value="RNA3'_phos_cyclase_dom_sf"/>
</dbReference>
<protein>
    <recommendedName>
        <fullName evidence="5 6">RNA 3'-terminal phosphate cyclase</fullName>
        <shortName evidence="5">RNA cyclase</shortName>
        <shortName evidence="5">RNA-3'-phosphate cyclase</shortName>
        <ecNumber evidence="5 6">6.5.1.4</ecNumber>
    </recommendedName>
</protein>
<evidence type="ECO:0000313" key="9">
    <source>
        <dbReference type="EMBL" id="TWU24019.1"/>
    </source>
</evidence>
<comment type="catalytic activity">
    <reaction evidence="4 5">
        <text>a 3'-end 3'-phospho-ribonucleotide-RNA + ATP = a 3'-end 2',3'-cyclophospho-ribonucleotide-RNA + AMP + diphosphate</text>
        <dbReference type="Rhea" id="RHEA:23976"/>
        <dbReference type="Rhea" id="RHEA-COMP:10463"/>
        <dbReference type="Rhea" id="RHEA-COMP:10464"/>
        <dbReference type="ChEBI" id="CHEBI:30616"/>
        <dbReference type="ChEBI" id="CHEBI:33019"/>
        <dbReference type="ChEBI" id="CHEBI:83062"/>
        <dbReference type="ChEBI" id="CHEBI:83064"/>
        <dbReference type="ChEBI" id="CHEBI:456215"/>
        <dbReference type="EC" id="6.5.1.4"/>
    </reaction>
</comment>
<dbReference type="PANTHER" id="PTHR11096:SF0">
    <property type="entry name" value="RNA 3'-TERMINAL PHOSPHATE CYCLASE"/>
    <property type="match status" value="1"/>
</dbReference>
<feature type="binding site" evidence="5">
    <location>
        <begin position="282"/>
        <end position="286"/>
    </location>
    <ligand>
        <name>ATP</name>
        <dbReference type="ChEBI" id="CHEBI:30616"/>
    </ligand>
</feature>
<dbReference type="NCBIfam" id="NF003246">
    <property type="entry name" value="PRK04204.1-2"/>
    <property type="match status" value="1"/>
</dbReference>
<evidence type="ECO:0000256" key="4">
    <source>
        <dbReference type="ARBA" id="ARBA00024481"/>
    </source>
</evidence>